<dbReference type="SUPFAM" id="SSF53850">
    <property type="entry name" value="Periplasmic binding protein-like II"/>
    <property type="match status" value="1"/>
</dbReference>
<dbReference type="Gene3D" id="3.40.190.100">
    <property type="entry name" value="Glycine betaine-binding periplasmic protein, domain 2"/>
    <property type="match status" value="1"/>
</dbReference>
<feature type="signal peptide" evidence="1">
    <location>
        <begin position="1"/>
        <end position="23"/>
    </location>
</feature>
<reference evidence="3" key="1">
    <citation type="journal article" date="2015" name="Proc. Natl. Acad. Sci. U.S.A.">
        <title>Bacterial clade with the ribosomal RNA operon on a small plasmid rather than the chromosome.</title>
        <authorList>
            <person name="Anda M."/>
            <person name="Ohtsubo Y."/>
            <person name="Okubo T."/>
            <person name="Sugawara M."/>
            <person name="Nagata Y."/>
            <person name="Tsuda M."/>
            <person name="Minamisawa K."/>
            <person name="Mitsui H."/>
        </authorList>
    </citation>
    <scope>NUCLEOTIDE SEQUENCE</scope>
    <source>
        <strain evidence="3">DSM 15513</strain>
    </source>
</reference>
<dbReference type="GO" id="GO:0022857">
    <property type="term" value="F:transmembrane transporter activity"/>
    <property type="evidence" value="ECO:0007669"/>
    <property type="project" value="InterPro"/>
</dbReference>
<dbReference type="EMBL" id="LC066397">
    <property type="protein sequence ID" value="BAT31150.1"/>
    <property type="molecule type" value="Genomic_DNA"/>
</dbReference>
<accession>A0A0P0Z9Z7</accession>
<feature type="domain" description="ABC-type glycine betaine transport system substrate-binding" evidence="2">
    <location>
        <begin position="28"/>
        <end position="311"/>
    </location>
</feature>
<dbReference type="RefSeq" id="WP_007065687.1">
    <property type="nucleotide sequence ID" value="NZ_BBWO01000017.1"/>
</dbReference>
<dbReference type="AlphaFoldDB" id="A0A0P0Z9Z7"/>
<organism evidence="3">
    <name type="scientific">Fulvimarina pelagi</name>
    <dbReference type="NCBI Taxonomy" id="217511"/>
    <lineage>
        <taxon>Bacteria</taxon>
        <taxon>Pseudomonadati</taxon>
        <taxon>Pseudomonadota</taxon>
        <taxon>Alphaproteobacteria</taxon>
        <taxon>Hyphomicrobiales</taxon>
        <taxon>Aurantimonadaceae</taxon>
        <taxon>Fulvimarina</taxon>
    </lineage>
</organism>
<dbReference type="InterPro" id="IPR007210">
    <property type="entry name" value="ABC_Gly_betaine_transp_sub-bd"/>
</dbReference>
<proteinExistence type="predicted"/>
<evidence type="ECO:0000256" key="1">
    <source>
        <dbReference type="SAM" id="SignalP"/>
    </source>
</evidence>
<feature type="chain" id="PRO_5006058279" evidence="1">
    <location>
        <begin position="24"/>
        <end position="332"/>
    </location>
</feature>
<sequence>MKFLLTSTVIVAGLFGAATAASAQDSCDITISNMNWASAEVMAAIDKIILEEGYDCSASLLPGDTMPTFASMTEKQQPDVAPEMWVNQFREQIDSAAEEGTVQFAAEVLTDGGEEGFWIPQYFAEAHPEIKTVADAFAHPELFPSAEDPSKGAFHNCPAGWGCQITSANLFDAFDAEEQGFVLVDTGSAAGLDGSIAKAFQNEEPWFGYYWAPTAVLGKYPMVKLDFGVEHDPEEWQNCTTVADCEDPQKNAWTKSEVYTIVTPAVAEMGNGVTEYFNTRSWSNDVVNKLLAWKDDNQATGEDTAYYFLENSENVWSEWVSPEAAEKIKAAL</sequence>
<dbReference type="OrthoDB" id="9786266at2"/>
<keyword evidence="1" id="KW-0732">Signal</keyword>
<evidence type="ECO:0000259" key="2">
    <source>
        <dbReference type="Pfam" id="PF04069"/>
    </source>
</evidence>
<protein>
    <submittedName>
        <fullName evidence="3">ABC proline/glycine betaine transporter, periplasmic substrate-binding protein</fullName>
    </submittedName>
</protein>
<name>A0A0P0Z9Z7_9HYPH</name>
<dbReference type="Pfam" id="PF04069">
    <property type="entry name" value="OpuAC"/>
    <property type="match status" value="1"/>
</dbReference>
<dbReference type="CDD" id="cd13641">
    <property type="entry name" value="PBP2_HisX_like"/>
    <property type="match status" value="1"/>
</dbReference>
<dbReference type="GO" id="GO:0043190">
    <property type="term" value="C:ATP-binding cassette (ABC) transporter complex"/>
    <property type="evidence" value="ECO:0007669"/>
    <property type="project" value="InterPro"/>
</dbReference>
<evidence type="ECO:0000313" key="3">
    <source>
        <dbReference type="EMBL" id="BAT31150.1"/>
    </source>
</evidence>